<evidence type="ECO:0000313" key="5">
    <source>
        <dbReference type="Proteomes" id="UP000249682"/>
    </source>
</evidence>
<dbReference type="Pfam" id="PF08240">
    <property type="entry name" value="ADH_N"/>
    <property type="match status" value="1"/>
</dbReference>
<dbReference type="PANTHER" id="PTHR43401">
    <property type="entry name" value="L-THREONINE 3-DEHYDROGENASE"/>
    <property type="match status" value="1"/>
</dbReference>
<evidence type="ECO:0000259" key="3">
    <source>
        <dbReference type="Pfam" id="PF08240"/>
    </source>
</evidence>
<evidence type="ECO:0000313" key="4">
    <source>
        <dbReference type="EMBL" id="AWV48412.1"/>
    </source>
</evidence>
<feature type="domain" description="Alcohol dehydrogenase-like N-terminal" evidence="3">
    <location>
        <begin position="3"/>
        <end position="82"/>
    </location>
</feature>
<dbReference type="InterPro" id="IPR013154">
    <property type="entry name" value="ADH-like_N"/>
</dbReference>
<name>A0AAD0P7B1_MYCLR</name>
<comment type="cofactor">
    <cofactor evidence="1">
        <name>Zn(2+)</name>
        <dbReference type="ChEBI" id="CHEBI:29105"/>
    </cofactor>
</comment>
<dbReference type="InterPro" id="IPR011032">
    <property type="entry name" value="GroES-like_sf"/>
</dbReference>
<reference evidence="4 5" key="1">
    <citation type="submission" date="2018-05" db="EMBL/GenBank/DDBJ databases">
        <title>Evolution of small genomes with special reference to Mycobacterium leprae.</title>
        <authorList>
            <person name="Mohanty P.S."/>
            <person name="Bansal A.K."/>
            <person name="Gupta U.D."/>
            <person name="Naaz F."/>
            <person name="Dwivedi V.D."/>
            <person name="Singh H."/>
            <person name="Gupta G."/>
            <person name="Sharma S."/>
            <person name="Arora M."/>
        </authorList>
    </citation>
    <scope>NUCLEOTIDE SEQUENCE [LARGE SCALE GENOMIC DNA]</scope>
    <source>
        <strain evidence="4 5">MRHRU-235-G</strain>
    </source>
</reference>
<dbReference type="AlphaFoldDB" id="A0AAD0P7B1"/>
<evidence type="ECO:0000256" key="1">
    <source>
        <dbReference type="ARBA" id="ARBA00001947"/>
    </source>
</evidence>
<dbReference type="PANTHER" id="PTHR43401:SF2">
    <property type="entry name" value="L-THREONINE 3-DEHYDROGENASE"/>
    <property type="match status" value="1"/>
</dbReference>
<sequence length="116" mass="12750">MCPLTTGNEIALTIEEFDDVVEDFTVGDHVTVDWLGGHCNHCPPYRKDICICYANIKIPSWHEPGGYAESVTVPANALARIPTKRSFVEATPMGYSGLHHLLRAAQDQSIDRLAGL</sequence>
<dbReference type="Gene3D" id="3.90.180.10">
    <property type="entry name" value="Medium-chain alcohol dehydrogenases, catalytic domain"/>
    <property type="match status" value="1"/>
</dbReference>
<organism evidence="4 5">
    <name type="scientific">Mycobacterium leprae</name>
    <dbReference type="NCBI Taxonomy" id="1769"/>
    <lineage>
        <taxon>Bacteria</taxon>
        <taxon>Bacillati</taxon>
        <taxon>Actinomycetota</taxon>
        <taxon>Actinomycetes</taxon>
        <taxon>Mycobacteriales</taxon>
        <taxon>Mycobacteriaceae</taxon>
        <taxon>Mycobacterium</taxon>
    </lineage>
</organism>
<dbReference type="InterPro" id="IPR050129">
    <property type="entry name" value="Zn_alcohol_dh"/>
</dbReference>
<dbReference type="GO" id="GO:0016491">
    <property type="term" value="F:oxidoreductase activity"/>
    <property type="evidence" value="ECO:0007669"/>
    <property type="project" value="UniProtKB-KW"/>
</dbReference>
<dbReference type="Proteomes" id="UP000249682">
    <property type="component" value="Chromosome"/>
</dbReference>
<dbReference type="EMBL" id="CP029543">
    <property type="protein sequence ID" value="AWV48412.1"/>
    <property type="molecule type" value="Genomic_DNA"/>
</dbReference>
<evidence type="ECO:0000256" key="2">
    <source>
        <dbReference type="ARBA" id="ARBA00023002"/>
    </source>
</evidence>
<gene>
    <name evidence="4" type="ORF">DIJ64_11075</name>
</gene>
<proteinExistence type="predicted"/>
<protein>
    <recommendedName>
        <fullName evidence="3">Alcohol dehydrogenase-like N-terminal domain-containing protein</fullName>
    </recommendedName>
</protein>
<accession>A0AAD0P7B1</accession>
<dbReference type="SUPFAM" id="SSF50129">
    <property type="entry name" value="GroES-like"/>
    <property type="match status" value="1"/>
</dbReference>
<keyword evidence="2" id="KW-0560">Oxidoreductase</keyword>